<evidence type="ECO:0000313" key="2">
    <source>
        <dbReference type="Proteomes" id="UP000500870"/>
    </source>
</evidence>
<sequence>MNVHNHPEPVPPASQMAVLPFLSAVEGLLSASPVDKLRLTVHRVMSREGEEFLQQVCPYLPFTDASKATAGRTFPVNKEIMGAAYESRKIYRTSFHESDDALQEALKGEHAKAKSWLAMPFLGPDDQVVLIFFAECNTLNYFADNDRIGQIVAMAKGFCRLHDYLQDSPFANLRNFPLQKGKPNRDGGGMFGVQEPIELELPKFNCLTSFNYEAAAA</sequence>
<dbReference type="EMBL" id="CP050899">
    <property type="protein sequence ID" value="QIX23116.1"/>
    <property type="molecule type" value="Genomic_DNA"/>
</dbReference>
<dbReference type="RefSeq" id="WP_136882911.1">
    <property type="nucleotide sequence ID" value="NZ_CP050899.1"/>
</dbReference>
<evidence type="ECO:0008006" key="3">
    <source>
        <dbReference type="Google" id="ProtNLM"/>
    </source>
</evidence>
<organism evidence="1 2">
    <name type="scientific">Agrobacterium pusense</name>
    <dbReference type="NCBI Taxonomy" id="648995"/>
    <lineage>
        <taxon>Bacteria</taxon>
        <taxon>Pseudomonadati</taxon>
        <taxon>Pseudomonadota</taxon>
        <taxon>Alphaproteobacteria</taxon>
        <taxon>Hyphomicrobiales</taxon>
        <taxon>Rhizobiaceae</taxon>
        <taxon>Rhizobium/Agrobacterium group</taxon>
        <taxon>Agrobacterium</taxon>
    </lineage>
</organism>
<dbReference type="AlphaFoldDB" id="A0A6H0ZQM9"/>
<dbReference type="Proteomes" id="UP000500870">
    <property type="component" value="Chromosome 3"/>
</dbReference>
<gene>
    <name evidence="1" type="ORF">FOB41_18205</name>
</gene>
<protein>
    <recommendedName>
        <fullName evidence="3">GAF domain-containing protein</fullName>
    </recommendedName>
</protein>
<reference evidence="1 2" key="1">
    <citation type="submission" date="2020-04" db="EMBL/GenBank/DDBJ databases">
        <title>FDA dAtabase for Regulatory Grade micrObial Sequences (FDA-ARGOS): Supporting development and validation of Infectious Disease Dx tests.</title>
        <authorList>
            <person name="Sciortino C."/>
            <person name="Tallon L."/>
            <person name="Sadzewicz L."/>
            <person name="Vavikolanu K."/>
            <person name="Mehta A."/>
            <person name="Aluvathingal J."/>
            <person name="Nadendla S."/>
            <person name="Nandy P."/>
            <person name="Geyer C."/>
            <person name="Yan Y."/>
            <person name="Sichtig H."/>
        </authorList>
    </citation>
    <scope>NUCLEOTIDE SEQUENCE [LARGE SCALE GENOMIC DNA]</scope>
    <source>
        <strain evidence="1 2">FDAARGOS_633</strain>
    </source>
</reference>
<evidence type="ECO:0000313" key="1">
    <source>
        <dbReference type="EMBL" id="QIX23116.1"/>
    </source>
</evidence>
<name>A0A6H0ZQM9_9HYPH</name>
<dbReference type="SUPFAM" id="SSF55781">
    <property type="entry name" value="GAF domain-like"/>
    <property type="match status" value="1"/>
</dbReference>
<accession>A0A6H0ZQM9</accession>
<proteinExistence type="predicted"/>